<dbReference type="EMBL" id="KN823029">
    <property type="protein sequence ID" value="KIO26120.1"/>
    <property type="molecule type" value="Genomic_DNA"/>
</dbReference>
<dbReference type="AlphaFoldDB" id="A0A0C3Q8H5"/>
<feature type="transmembrane region" description="Helical" evidence="2">
    <location>
        <begin position="154"/>
        <end position="179"/>
    </location>
</feature>
<feature type="region of interest" description="Disordered" evidence="1">
    <location>
        <begin position="239"/>
        <end position="290"/>
    </location>
</feature>
<feature type="compositionally biased region" description="Polar residues" evidence="1">
    <location>
        <begin position="202"/>
        <end position="223"/>
    </location>
</feature>
<evidence type="ECO:0000313" key="3">
    <source>
        <dbReference type="EMBL" id="KIO26120.1"/>
    </source>
</evidence>
<dbReference type="Proteomes" id="UP000054248">
    <property type="component" value="Unassembled WGS sequence"/>
</dbReference>
<keyword evidence="2" id="KW-1133">Transmembrane helix</keyword>
<keyword evidence="2" id="KW-0472">Membrane</keyword>
<feature type="compositionally biased region" description="Polar residues" evidence="1">
    <location>
        <begin position="134"/>
        <end position="144"/>
    </location>
</feature>
<keyword evidence="2" id="KW-0812">Transmembrane</keyword>
<reference evidence="3 4" key="1">
    <citation type="submission" date="2014-04" db="EMBL/GenBank/DDBJ databases">
        <authorList>
            <consortium name="DOE Joint Genome Institute"/>
            <person name="Kuo A."/>
            <person name="Girlanda M."/>
            <person name="Perotto S."/>
            <person name="Kohler A."/>
            <person name="Nagy L.G."/>
            <person name="Floudas D."/>
            <person name="Copeland A."/>
            <person name="Barry K.W."/>
            <person name="Cichocki N."/>
            <person name="Veneault-Fourrey C."/>
            <person name="LaButti K."/>
            <person name="Lindquist E.A."/>
            <person name="Lipzen A."/>
            <person name="Lundell T."/>
            <person name="Morin E."/>
            <person name="Murat C."/>
            <person name="Sun H."/>
            <person name="Tunlid A."/>
            <person name="Henrissat B."/>
            <person name="Grigoriev I.V."/>
            <person name="Hibbett D.S."/>
            <person name="Martin F."/>
            <person name="Nordberg H.P."/>
            <person name="Cantor M.N."/>
            <person name="Hua S.X."/>
        </authorList>
    </citation>
    <scope>NUCLEOTIDE SEQUENCE [LARGE SCALE GENOMIC DNA]</scope>
    <source>
        <strain evidence="3 4">MUT 4182</strain>
    </source>
</reference>
<feature type="compositionally biased region" description="Polar residues" evidence="1">
    <location>
        <begin position="265"/>
        <end position="284"/>
    </location>
</feature>
<accession>A0A0C3Q8H5</accession>
<protein>
    <submittedName>
        <fullName evidence="3">Uncharacterized protein</fullName>
    </submittedName>
</protein>
<proteinExistence type="predicted"/>
<sequence length="290" mass="30549">MNNTSGDSCRIALDMRRQAGLASLSTEASNQILMHPENRQLCLPVVYDMYGACLACQQDSPPANHMMPSYKNWCNLTSTSIDPETTKTIESLAPDWTKKVDFTDGVWDLDMVRTAALGSSPTTETAPPVPTATSGSGNTTPVAPSSSSSGKSNIGPIVGGVIGGLALISIGAAILFFYLRRQRNRKVAPSSEFTKYIHTGGTHMSTRPETALSGSRGTVPRQDSATIPLTAGEDEVLEAPPAFTPGQYTGPVFEKDGYRADPNNPVYSSGNAASQPSHSQNGPQGPSGAV</sequence>
<keyword evidence="4" id="KW-1185">Reference proteome</keyword>
<feature type="region of interest" description="Disordered" evidence="1">
    <location>
        <begin position="198"/>
        <end position="223"/>
    </location>
</feature>
<feature type="region of interest" description="Disordered" evidence="1">
    <location>
        <begin position="118"/>
        <end position="154"/>
    </location>
</feature>
<dbReference type="OrthoDB" id="2758323at2759"/>
<dbReference type="STRING" id="1051891.A0A0C3Q8H5"/>
<evidence type="ECO:0000256" key="2">
    <source>
        <dbReference type="SAM" id="Phobius"/>
    </source>
</evidence>
<organism evidence="3 4">
    <name type="scientific">Tulasnella calospora MUT 4182</name>
    <dbReference type="NCBI Taxonomy" id="1051891"/>
    <lineage>
        <taxon>Eukaryota</taxon>
        <taxon>Fungi</taxon>
        <taxon>Dikarya</taxon>
        <taxon>Basidiomycota</taxon>
        <taxon>Agaricomycotina</taxon>
        <taxon>Agaricomycetes</taxon>
        <taxon>Cantharellales</taxon>
        <taxon>Tulasnellaceae</taxon>
        <taxon>Tulasnella</taxon>
    </lineage>
</organism>
<dbReference type="HOGENOM" id="CLU_960409_0_0_1"/>
<gene>
    <name evidence="3" type="ORF">M407DRAFT_243832</name>
</gene>
<name>A0A0C3Q8H5_9AGAM</name>
<evidence type="ECO:0000313" key="4">
    <source>
        <dbReference type="Proteomes" id="UP000054248"/>
    </source>
</evidence>
<reference evidence="4" key="2">
    <citation type="submission" date="2015-01" db="EMBL/GenBank/DDBJ databases">
        <title>Evolutionary Origins and Diversification of the Mycorrhizal Mutualists.</title>
        <authorList>
            <consortium name="DOE Joint Genome Institute"/>
            <consortium name="Mycorrhizal Genomics Consortium"/>
            <person name="Kohler A."/>
            <person name="Kuo A."/>
            <person name="Nagy L.G."/>
            <person name="Floudas D."/>
            <person name="Copeland A."/>
            <person name="Barry K.W."/>
            <person name="Cichocki N."/>
            <person name="Veneault-Fourrey C."/>
            <person name="LaButti K."/>
            <person name="Lindquist E.A."/>
            <person name="Lipzen A."/>
            <person name="Lundell T."/>
            <person name="Morin E."/>
            <person name="Murat C."/>
            <person name="Riley R."/>
            <person name="Ohm R."/>
            <person name="Sun H."/>
            <person name="Tunlid A."/>
            <person name="Henrissat B."/>
            <person name="Grigoriev I.V."/>
            <person name="Hibbett D.S."/>
            <person name="Martin F."/>
        </authorList>
    </citation>
    <scope>NUCLEOTIDE SEQUENCE [LARGE SCALE GENOMIC DNA]</scope>
    <source>
        <strain evidence="4">MUT 4182</strain>
    </source>
</reference>
<evidence type="ECO:0000256" key="1">
    <source>
        <dbReference type="SAM" id="MobiDB-lite"/>
    </source>
</evidence>